<evidence type="ECO:0000313" key="8">
    <source>
        <dbReference type="EMBL" id="HHE56098.1"/>
    </source>
</evidence>
<evidence type="ECO:0000256" key="4">
    <source>
        <dbReference type="PROSITE-ProRule" id="PRU00169"/>
    </source>
</evidence>
<dbReference type="PANTHER" id="PTHR43547">
    <property type="entry name" value="TWO-COMPONENT HISTIDINE KINASE"/>
    <property type="match status" value="1"/>
</dbReference>
<feature type="domain" description="Histidine kinase" evidence="6">
    <location>
        <begin position="168"/>
        <end position="397"/>
    </location>
</feature>
<dbReference type="Pfam" id="PF02518">
    <property type="entry name" value="HATPase_c"/>
    <property type="match status" value="1"/>
</dbReference>
<dbReference type="InterPro" id="IPR003594">
    <property type="entry name" value="HATPase_dom"/>
</dbReference>
<keyword evidence="3 4" id="KW-0597">Phosphoprotein</keyword>
<dbReference type="Gene3D" id="1.10.287.130">
    <property type="match status" value="1"/>
</dbReference>
<evidence type="ECO:0000256" key="3">
    <source>
        <dbReference type="ARBA" id="ARBA00022553"/>
    </source>
</evidence>
<dbReference type="SUPFAM" id="SSF47384">
    <property type="entry name" value="Homodimeric domain of signal transducing histidine kinase"/>
    <property type="match status" value="1"/>
</dbReference>
<feature type="domain" description="Response regulatory" evidence="7">
    <location>
        <begin position="22"/>
        <end position="136"/>
    </location>
</feature>
<dbReference type="Gene3D" id="3.40.50.2300">
    <property type="match status" value="1"/>
</dbReference>
<dbReference type="InterPro" id="IPR001789">
    <property type="entry name" value="Sig_transdc_resp-reg_receiver"/>
</dbReference>
<dbReference type="Pfam" id="PF00072">
    <property type="entry name" value="Response_reg"/>
    <property type="match status" value="1"/>
</dbReference>
<dbReference type="PANTHER" id="PTHR43547:SF2">
    <property type="entry name" value="HYBRID SIGNAL TRANSDUCTION HISTIDINE KINASE C"/>
    <property type="match status" value="1"/>
</dbReference>
<dbReference type="Proteomes" id="UP000886111">
    <property type="component" value="Unassembled WGS sequence"/>
</dbReference>
<name>A0A7V5LKV6_CALAY</name>
<comment type="caution">
    <text evidence="8">The sequence shown here is derived from an EMBL/GenBank/DDBJ whole genome shotgun (WGS) entry which is preliminary data.</text>
</comment>
<evidence type="ECO:0000256" key="2">
    <source>
        <dbReference type="ARBA" id="ARBA00012438"/>
    </source>
</evidence>
<reference evidence="8" key="1">
    <citation type="journal article" date="2020" name="mSystems">
        <title>Genome- and Community-Level Interaction Insights into Carbon Utilization and Element Cycling Functions of Hydrothermarchaeota in Hydrothermal Sediment.</title>
        <authorList>
            <person name="Zhou Z."/>
            <person name="Liu Y."/>
            <person name="Xu W."/>
            <person name="Pan J."/>
            <person name="Luo Z.H."/>
            <person name="Li M."/>
        </authorList>
    </citation>
    <scope>NUCLEOTIDE SEQUENCE [LARGE SCALE GENOMIC DNA]</scope>
    <source>
        <strain evidence="8">HyVt-76</strain>
    </source>
</reference>
<accession>A0A7V5LKV6</accession>
<dbReference type="SUPFAM" id="SSF55874">
    <property type="entry name" value="ATPase domain of HSP90 chaperone/DNA topoisomerase II/histidine kinase"/>
    <property type="match status" value="1"/>
</dbReference>
<dbReference type="InterPro" id="IPR036097">
    <property type="entry name" value="HisK_dim/P_sf"/>
</dbReference>
<dbReference type="EC" id="2.7.13.3" evidence="2"/>
<organism evidence="8">
    <name type="scientific">Caldithrix abyssi</name>
    <dbReference type="NCBI Taxonomy" id="187145"/>
    <lineage>
        <taxon>Bacteria</taxon>
        <taxon>Pseudomonadati</taxon>
        <taxon>Calditrichota</taxon>
        <taxon>Calditrichia</taxon>
        <taxon>Calditrichales</taxon>
        <taxon>Calditrichaceae</taxon>
        <taxon>Caldithrix</taxon>
    </lineage>
</organism>
<sequence>MQSVNTEKPAVNTKTHPKWKHNILVIEDEPEVRESYIDMFDFLGFKVDVAENGMAGLEKLKKKPYQIVFTDLNMPVMDGLQTLRLIKKNYPDTEVIVITGFATIENAIKAMKQGAFDYITKPVSFEHVRIVLNRCIQTINARRENQQLKDLNDRLRELNEIKNKFITLTNHELRTPLAVLKGYFDLLSMELKEIPTPELINEYMGIIQSTINEMSEMVENMHDLSLLNNYTQQLAKKKYKINQLILNIYKKMKSLFELRKIDFSYRLDPRDPLVLIDPQKMEKAVRELVQNALKYTPENGKVLLRVKLDLNKNLVYLSVADNGIGIPHDKLGLIFEPFYEVQNEMHHSSSKVEFMGGGIGVGLSMVKEITEAHGAELTVESTPGKGSIFTIILKAVD</sequence>
<dbReference type="Gene3D" id="3.30.565.10">
    <property type="entry name" value="Histidine kinase-like ATPase, C-terminal domain"/>
    <property type="match status" value="1"/>
</dbReference>
<dbReference type="CDD" id="cd00082">
    <property type="entry name" value="HisKA"/>
    <property type="match status" value="1"/>
</dbReference>
<gene>
    <name evidence="8" type="ORF">ENL21_09965</name>
</gene>
<dbReference type="InterPro" id="IPR011006">
    <property type="entry name" value="CheY-like_superfamily"/>
</dbReference>
<dbReference type="EMBL" id="DRTD01000749">
    <property type="protein sequence ID" value="HHE56098.1"/>
    <property type="molecule type" value="Genomic_DNA"/>
</dbReference>
<dbReference type="AlphaFoldDB" id="A0A7V5LKV6"/>
<feature type="modified residue" description="4-aspartylphosphate" evidence="4">
    <location>
        <position position="71"/>
    </location>
</feature>
<dbReference type="Pfam" id="PF00512">
    <property type="entry name" value="HisKA"/>
    <property type="match status" value="1"/>
</dbReference>
<dbReference type="SMART" id="SM00448">
    <property type="entry name" value="REC"/>
    <property type="match status" value="1"/>
</dbReference>
<evidence type="ECO:0000259" key="7">
    <source>
        <dbReference type="PROSITE" id="PS50110"/>
    </source>
</evidence>
<dbReference type="InterPro" id="IPR003661">
    <property type="entry name" value="HisK_dim/P_dom"/>
</dbReference>
<dbReference type="SMART" id="SM00388">
    <property type="entry name" value="HisKA"/>
    <property type="match status" value="1"/>
</dbReference>
<dbReference type="CDD" id="cd00075">
    <property type="entry name" value="HATPase"/>
    <property type="match status" value="1"/>
</dbReference>
<dbReference type="PRINTS" id="PR00344">
    <property type="entry name" value="BCTRLSENSOR"/>
</dbReference>
<feature type="coiled-coil region" evidence="5">
    <location>
        <begin position="138"/>
        <end position="168"/>
    </location>
</feature>
<keyword evidence="8" id="KW-0808">Transferase</keyword>
<dbReference type="PROSITE" id="PS50110">
    <property type="entry name" value="RESPONSE_REGULATORY"/>
    <property type="match status" value="1"/>
</dbReference>
<dbReference type="InterPro" id="IPR005467">
    <property type="entry name" value="His_kinase_dom"/>
</dbReference>
<proteinExistence type="predicted"/>
<keyword evidence="8" id="KW-0418">Kinase</keyword>
<evidence type="ECO:0000259" key="6">
    <source>
        <dbReference type="PROSITE" id="PS50109"/>
    </source>
</evidence>
<dbReference type="SUPFAM" id="SSF52172">
    <property type="entry name" value="CheY-like"/>
    <property type="match status" value="1"/>
</dbReference>
<dbReference type="InterPro" id="IPR004358">
    <property type="entry name" value="Sig_transdc_His_kin-like_C"/>
</dbReference>
<dbReference type="PROSITE" id="PS50109">
    <property type="entry name" value="HIS_KIN"/>
    <property type="match status" value="1"/>
</dbReference>
<protein>
    <recommendedName>
        <fullName evidence="2">histidine kinase</fullName>
        <ecNumber evidence="2">2.7.13.3</ecNumber>
    </recommendedName>
</protein>
<dbReference type="SMART" id="SM00387">
    <property type="entry name" value="HATPase_c"/>
    <property type="match status" value="1"/>
</dbReference>
<evidence type="ECO:0000256" key="1">
    <source>
        <dbReference type="ARBA" id="ARBA00000085"/>
    </source>
</evidence>
<keyword evidence="5" id="KW-0175">Coiled coil</keyword>
<evidence type="ECO:0000256" key="5">
    <source>
        <dbReference type="SAM" id="Coils"/>
    </source>
</evidence>
<dbReference type="GO" id="GO:0000155">
    <property type="term" value="F:phosphorelay sensor kinase activity"/>
    <property type="evidence" value="ECO:0007669"/>
    <property type="project" value="InterPro"/>
</dbReference>
<dbReference type="InterPro" id="IPR036890">
    <property type="entry name" value="HATPase_C_sf"/>
</dbReference>
<comment type="catalytic activity">
    <reaction evidence="1">
        <text>ATP + protein L-histidine = ADP + protein N-phospho-L-histidine.</text>
        <dbReference type="EC" id="2.7.13.3"/>
    </reaction>
</comment>